<dbReference type="InterPro" id="IPR019560">
    <property type="entry name" value="Mitochondrial_18_kDa_protein"/>
</dbReference>
<evidence type="ECO:0000313" key="7">
    <source>
        <dbReference type="Proteomes" id="UP000322873"/>
    </source>
</evidence>
<evidence type="ECO:0000256" key="2">
    <source>
        <dbReference type="ARBA" id="ARBA00017835"/>
    </source>
</evidence>
<organism evidence="6 7">
    <name type="scientific">Monilinia fructicola</name>
    <name type="common">Brown rot fungus</name>
    <name type="synonym">Ciboria fructicola</name>
    <dbReference type="NCBI Taxonomy" id="38448"/>
    <lineage>
        <taxon>Eukaryota</taxon>
        <taxon>Fungi</taxon>
        <taxon>Dikarya</taxon>
        <taxon>Ascomycota</taxon>
        <taxon>Pezizomycotina</taxon>
        <taxon>Leotiomycetes</taxon>
        <taxon>Helotiales</taxon>
        <taxon>Sclerotiniaceae</taxon>
        <taxon>Monilinia</taxon>
    </lineage>
</organism>
<dbReference type="PROSITE" id="PS00101">
    <property type="entry name" value="HEXAPEP_TRANSFERASES"/>
    <property type="match status" value="1"/>
</dbReference>
<dbReference type="GO" id="GO:0005739">
    <property type="term" value="C:mitochondrion"/>
    <property type="evidence" value="ECO:0007669"/>
    <property type="project" value="TreeGrafter"/>
</dbReference>
<accession>A0A5M9JQS9</accession>
<evidence type="ECO:0000256" key="3">
    <source>
        <dbReference type="ARBA" id="ARBA00022679"/>
    </source>
</evidence>
<dbReference type="InterPro" id="IPR001451">
    <property type="entry name" value="Hexapep"/>
</dbReference>
<dbReference type="VEuPathDB" id="FungiDB:MFRU_028g00420"/>
<dbReference type="Proteomes" id="UP000322873">
    <property type="component" value="Unassembled WGS sequence"/>
</dbReference>
<dbReference type="PANTHER" id="PTHR11001">
    <property type="entry name" value="MITOCHONDRIAL FISSION PROCESS PROTEIN 1"/>
    <property type="match status" value="1"/>
</dbReference>
<dbReference type="Pfam" id="PF14602">
    <property type="entry name" value="Hexapep_2"/>
    <property type="match status" value="1"/>
</dbReference>
<evidence type="ECO:0000256" key="4">
    <source>
        <dbReference type="ARBA" id="ARBA00029631"/>
    </source>
</evidence>
<comment type="similarity">
    <text evidence="1">Belongs to the MTFP1 family.</text>
</comment>
<dbReference type="AlphaFoldDB" id="A0A5M9JQS9"/>
<dbReference type="GO" id="GO:0000266">
    <property type="term" value="P:mitochondrial fission"/>
    <property type="evidence" value="ECO:0007669"/>
    <property type="project" value="TreeGrafter"/>
</dbReference>
<dbReference type="InterPro" id="IPR011004">
    <property type="entry name" value="Trimer_LpxA-like_sf"/>
</dbReference>
<name>A0A5M9JQS9_MONFR</name>
<evidence type="ECO:0000313" key="6">
    <source>
        <dbReference type="EMBL" id="KAA8571000.1"/>
    </source>
</evidence>
<evidence type="ECO:0000256" key="1">
    <source>
        <dbReference type="ARBA" id="ARBA00009224"/>
    </source>
</evidence>
<keyword evidence="3" id="KW-0808">Transferase</keyword>
<reference evidence="6 7" key="1">
    <citation type="submission" date="2019-06" db="EMBL/GenBank/DDBJ databases">
        <title>Genome Sequence of the Brown Rot Fungal Pathogen Monilinia fructicola.</title>
        <authorList>
            <person name="De Miccolis Angelini R.M."/>
            <person name="Landi L."/>
            <person name="Abate D."/>
            <person name="Pollastro S."/>
            <person name="Romanazzi G."/>
            <person name="Faretra F."/>
        </authorList>
    </citation>
    <scope>NUCLEOTIDE SEQUENCE [LARGE SCALE GENOMIC DNA]</scope>
    <source>
        <strain evidence="6 7">Mfrc123</strain>
    </source>
</reference>
<feature type="compositionally biased region" description="Polar residues" evidence="5">
    <location>
        <begin position="1"/>
        <end position="10"/>
    </location>
</feature>
<comment type="caution">
    <text evidence="6">The sequence shown here is derived from an EMBL/GenBank/DDBJ whole genome shotgun (WGS) entry which is preliminary data.</text>
</comment>
<dbReference type="VEuPathDB" id="FungiDB:MFRU_028g00430"/>
<dbReference type="CDD" id="cd03357">
    <property type="entry name" value="LbH_MAT_GAT"/>
    <property type="match status" value="1"/>
</dbReference>
<dbReference type="EMBL" id="VICG01000006">
    <property type="protein sequence ID" value="KAA8571000.1"/>
    <property type="molecule type" value="Genomic_DNA"/>
</dbReference>
<dbReference type="GO" id="GO:0016740">
    <property type="term" value="F:transferase activity"/>
    <property type="evidence" value="ECO:0007669"/>
    <property type="project" value="UniProtKB-KW"/>
</dbReference>
<proteinExistence type="inferred from homology"/>
<dbReference type="PANTHER" id="PTHR11001:SF2">
    <property type="entry name" value="MITOCHONDRIAL FISSION PROCESS PROTEIN 1"/>
    <property type="match status" value="1"/>
</dbReference>
<dbReference type="Gene3D" id="2.160.10.10">
    <property type="entry name" value="Hexapeptide repeat proteins"/>
    <property type="match status" value="1"/>
</dbReference>
<gene>
    <name evidence="6" type="ORF">EYC84_000370</name>
</gene>
<evidence type="ECO:0000256" key="5">
    <source>
        <dbReference type="SAM" id="MobiDB-lite"/>
    </source>
</evidence>
<keyword evidence="7" id="KW-1185">Reference proteome</keyword>
<dbReference type="InterPro" id="IPR018357">
    <property type="entry name" value="Hexapep_transf_CS"/>
</dbReference>
<dbReference type="Pfam" id="PF10558">
    <property type="entry name" value="MTP18"/>
    <property type="match status" value="1"/>
</dbReference>
<dbReference type="SUPFAM" id="SSF51161">
    <property type="entry name" value="Trimeric LpxA-like enzymes"/>
    <property type="match status" value="1"/>
</dbReference>
<sequence length="515" mass="56429">MAGKDNNNSRGPPPTGLPNVEKLPDGLQKIVDKADKEENFYDELYDGYAPQTTESNIRYAAYATRIRTALLSAQRYVAYTSDIGESFRPVAHPNWVRAAYGVSWAYLIGDVTHEGYKAYCRNQEVLHPELPREAMHDRYNDAKTDLRIVANETGVSLKPRQVAPLEDYRTVMAQRALFQGIASMGLPAFTIHSIVRYSGKYMKNVKNIRVRTWGPIGLGLAAVPALPFLFDKPVEEAVEFVFHKGFETFGGKVCRRSLFNSEMGSADSTPSGCTFSALSILSVPLQKGNNTMAAEKFNAKLIQMVDGADVPTPMCDEYKKMLSGMNFKACLADCMPKFKLDVRKQLLKFNDPSIEDEDTLDSLKKRRMSVAKNLFGKLGLGTNIEAPLFCTWGCNTFIGKNVYINRDVSIFDSAPVKIGDRVLIGPGVCICTDTHEIDAVSRNQSQMGSYAKPIVIGNDCWIGGRAIIVAGVSIGNGSTVAAGAVVARDVEPNCLVGGVPAKLIRRLDVGATLPE</sequence>
<feature type="region of interest" description="Disordered" evidence="5">
    <location>
        <begin position="1"/>
        <end position="24"/>
    </location>
</feature>
<protein>
    <recommendedName>
        <fullName evidence="2">Mitochondrial fission process protein 1</fullName>
    </recommendedName>
    <alternativeName>
        <fullName evidence="4">Mitochondrial 18 kDa protein</fullName>
    </alternativeName>
</protein>